<dbReference type="Proteomes" id="UP000604046">
    <property type="component" value="Unassembled WGS sequence"/>
</dbReference>
<dbReference type="EMBL" id="CAJNDS010002765">
    <property type="protein sequence ID" value="CAE7589444.1"/>
    <property type="molecule type" value="Genomic_DNA"/>
</dbReference>
<evidence type="ECO:0000313" key="1">
    <source>
        <dbReference type="EMBL" id="CAE7589444.1"/>
    </source>
</evidence>
<evidence type="ECO:0000313" key="2">
    <source>
        <dbReference type="Proteomes" id="UP000604046"/>
    </source>
</evidence>
<protein>
    <submittedName>
        <fullName evidence="1">Uncharacterized protein</fullName>
    </submittedName>
</protein>
<reference evidence="1" key="1">
    <citation type="submission" date="2021-02" db="EMBL/GenBank/DDBJ databases">
        <authorList>
            <person name="Dougan E. K."/>
            <person name="Rhodes N."/>
            <person name="Thang M."/>
            <person name="Chan C."/>
        </authorList>
    </citation>
    <scope>NUCLEOTIDE SEQUENCE</scope>
</reference>
<organism evidence="1 2">
    <name type="scientific">Symbiodinium natans</name>
    <dbReference type="NCBI Taxonomy" id="878477"/>
    <lineage>
        <taxon>Eukaryota</taxon>
        <taxon>Sar</taxon>
        <taxon>Alveolata</taxon>
        <taxon>Dinophyceae</taxon>
        <taxon>Suessiales</taxon>
        <taxon>Symbiodiniaceae</taxon>
        <taxon>Symbiodinium</taxon>
    </lineage>
</organism>
<comment type="caution">
    <text evidence="1">The sequence shown here is derived from an EMBL/GenBank/DDBJ whole genome shotgun (WGS) entry which is preliminary data.</text>
</comment>
<proteinExistence type="predicted"/>
<gene>
    <name evidence="1" type="ORF">SNAT2548_LOCUS33578</name>
</gene>
<keyword evidence="2" id="KW-1185">Reference proteome</keyword>
<name>A0A812UNW7_9DINO</name>
<accession>A0A812UNW7</accession>
<dbReference type="AlphaFoldDB" id="A0A812UNW7"/>
<sequence length="109" mass="11805">MAGPQLRGAIGEAIVGPKSEDAGCAAVTQQCRFAQINTDQLKRVMFSPNFPDREACDVQQETLRIVVNFGDATVALDDVPQCGLGIDWSGWMQPRVCPPVSSFVEPLLQ</sequence>